<organism evidence="4 5">
    <name type="scientific">Pleurodeles waltl</name>
    <name type="common">Iberian ribbed newt</name>
    <dbReference type="NCBI Taxonomy" id="8319"/>
    <lineage>
        <taxon>Eukaryota</taxon>
        <taxon>Metazoa</taxon>
        <taxon>Chordata</taxon>
        <taxon>Craniata</taxon>
        <taxon>Vertebrata</taxon>
        <taxon>Euteleostomi</taxon>
        <taxon>Amphibia</taxon>
        <taxon>Batrachia</taxon>
        <taxon>Caudata</taxon>
        <taxon>Salamandroidea</taxon>
        <taxon>Salamandridae</taxon>
        <taxon>Pleurodelinae</taxon>
        <taxon>Pleurodeles</taxon>
    </lineage>
</organism>
<feature type="compositionally biased region" description="Low complexity" evidence="2">
    <location>
        <begin position="284"/>
        <end position="298"/>
    </location>
</feature>
<feature type="compositionally biased region" description="Polar residues" evidence="2">
    <location>
        <begin position="149"/>
        <end position="165"/>
    </location>
</feature>
<dbReference type="EMBL" id="JANPWB010000008">
    <property type="protein sequence ID" value="KAJ1160893.1"/>
    <property type="molecule type" value="Genomic_DNA"/>
</dbReference>
<feature type="compositionally biased region" description="Low complexity" evidence="2">
    <location>
        <begin position="478"/>
        <end position="493"/>
    </location>
</feature>
<feature type="compositionally biased region" description="Polar residues" evidence="2">
    <location>
        <begin position="811"/>
        <end position="858"/>
    </location>
</feature>
<evidence type="ECO:0000256" key="1">
    <source>
        <dbReference type="ARBA" id="ARBA00023054"/>
    </source>
</evidence>
<feature type="compositionally biased region" description="Low complexity" evidence="2">
    <location>
        <begin position="506"/>
        <end position="522"/>
    </location>
</feature>
<dbReference type="Proteomes" id="UP001066276">
    <property type="component" value="Chromosome 4_2"/>
</dbReference>
<name>A0AAV7SCT6_PLEWA</name>
<dbReference type="InterPro" id="IPR029304">
    <property type="entry name" value="AKAP2_C"/>
</dbReference>
<feature type="region of interest" description="Disordered" evidence="2">
    <location>
        <begin position="766"/>
        <end position="858"/>
    </location>
</feature>
<proteinExistence type="predicted"/>
<dbReference type="InterPro" id="IPR042779">
    <property type="entry name" value="MISP/MISP3-like"/>
</dbReference>
<feature type="region of interest" description="Disordered" evidence="2">
    <location>
        <begin position="1"/>
        <end position="52"/>
    </location>
</feature>
<evidence type="ECO:0000313" key="5">
    <source>
        <dbReference type="Proteomes" id="UP001066276"/>
    </source>
</evidence>
<feature type="compositionally biased region" description="Polar residues" evidence="2">
    <location>
        <begin position="454"/>
        <end position="463"/>
    </location>
</feature>
<evidence type="ECO:0000313" key="4">
    <source>
        <dbReference type="EMBL" id="KAJ1160893.1"/>
    </source>
</evidence>
<keyword evidence="1" id="KW-0175">Coiled coil</keyword>
<dbReference type="AlphaFoldDB" id="A0AAV7SCT6"/>
<sequence>MSQSDPAGMDAHLTQERCSGEMPSAGHASHCPKKGDVAGSVATEQTEAEREPSCTVSKTLCSGCQGETLPGTICRHCKAGSEGAPCLKEHVEGPDNSCDAGEGNQDPNRTFQDDIQREGYANANHEHQDGTHQEGHQDASFGCYDKTQETPQDSSTASLGDTQTEVRPDASTGCYDASQQIESTGSHDDTQREGPVAPSIPPHDNTEGGHSDASIDLCGVTQLRDSLPSCYDDTQSEVSSDTSHMCPGVTDDDVAGSAKGEASSHTDSGEASPAGAPSLQQGEGAAFPASAQAPSPGATTCSTQPGSGDGAWGGAVAQGLDVSSAGGARRDNREQGAAAPPDSPQEPQVPGRALPAEPANQSRQPERAELGAPATSQEAGPPATTQKKEATAASQESGTPTESQGTGAPTIAGQEISVTTTNQEEQQAKGQEIGAQTTASQETGAELTKAGIDSASTGQSLGTIYTRKEITPETTLQGTSGPSASSGTSDPSTVDIFNTDPSVKDTTSCSTAEAITACATAEGSTAPTNPKDLAAPSVGSHKTKGPMEVEQDDYMSDSGVSADFSPGSTLEMDVEPTNETPIEREIRRHAEREEMLRKERGIPSAADHQQYVEVKMKPILSRAPADTLLPKEKERQRAGAQMQREIRIESQREEDLVQLGKVMGAYDRGLAQELHQKKMVFEQKAETSAVDLASLKKLNRPSYGEAEPPNQASGRGAEPIPRQGTSPVAMAQHRGNWEKKGPSYAEANGSNVIILDYNVLLHQAPSGREQPAHKQGSSMGPSQSNDSHSMTNGLPGTTIVSTSGPHLRTINVPQNSSNSTQPGIANFSVNASQHASNLGPSNLTSGSSLNPPSPRADQTIQENPFFRLRSKSPQSLLEQEIREVQERESELRRMRRSLYGGQVTEDTSSPAHEPFTEPESDSGQAERPYSGKLEVTWPPRSSGTEVEQEGRTSSMMRQKSPLVQRWETGMVSSQQSQDEEE</sequence>
<feature type="region of interest" description="Disordered" evidence="2">
    <location>
        <begin position="695"/>
        <end position="743"/>
    </location>
</feature>
<protein>
    <recommendedName>
        <fullName evidence="3">A-kinase anchor protein 2 C-terminal domain-containing protein</fullName>
    </recommendedName>
</protein>
<gene>
    <name evidence="4" type="ORF">NDU88_001383</name>
</gene>
<feature type="compositionally biased region" description="Polar residues" evidence="2">
    <location>
        <begin position="232"/>
        <end position="243"/>
    </location>
</feature>
<dbReference type="PANTHER" id="PTHR18839">
    <property type="entry name" value="MITOTIC INTERACTOR AND SUBSTRATE OF PLK1 MISP FAMILY MEMBER"/>
    <property type="match status" value="1"/>
</dbReference>
<feature type="compositionally biased region" description="Polar residues" evidence="2">
    <location>
        <begin position="939"/>
        <end position="957"/>
    </location>
</feature>
<feature type="region of interest" description="Disordered" evidence="2">
    <location>
        <begin position="886"/>
        <end position="981"/>
    </location>
</feature>
<dbReference type="PANTHER" id="PTHR18839:SF0">
    <property type="entry name" value="MITOTIC INTERACTOR AND SUBSTRATE OF PLK1 ISOFORM X1-RELATED"/>
    <property type="match status" value="1"/>
</dbReference>
<feature type="compositionally biased region" description="Polar residues" evidence="2">
    <location>
        <begin position="970"/>
        <end position="981"/>
    </location>
</feature>
<feature type="compositionally biased region" description="Polar residues" evidence="2">
    <location>
        <begin position="495"/>
        <end position="505"/>
    </location>
</feature>
<feature type="compositionally biased region" description="Polar residues" evidence="2">
    <location>
        <begin position="416"/>
        <end position="443"/>
    </location>
</feature>
<keyword evidence="5" id="KW-1185">Reference proteome</keyword>
<feature type="compositionally biased region" description="Polar residues" evidence="2">
    <location>
        <begin position="775"/>
        <end position="804"/>
    </location>
</feature>
<feature type="compositionally biased region" description="Basic and acidic residues" evidence="2">
    <location>
        <begin position="124"/>
        <end position="137"/>
    </location>
</feature>
<evidence type="ECO:0000259" key="3">
    <source>
        <dbReference type="Pfam" id="PF15304"/>
    </source>
</evidence>
<reference evidence="4" key="1">
    <citation type="journal article" date="2022" name="bioRxiv">
        <title>Sequencing and chromosome-scale assembly of the giantPleurodeles waltlgenome.</title>
        <authorList>
            <person name="Brown T."/>
            <person name="Elewa A."/>
            <person name="Iarovenko S."/>
            <person name="Subramanian E."/>
            <person name="Araus A.J."/>
            <person name="Petzold A."/>
            <person name="Susuki M."/>
            <person name="Suzuki K.-i.T."/>
            <person name="Hayashi T."/>
            <person name="Toyoda A."/>
            <person name="Oliveira C."/>
            <person name="Osipova E."/>
            <person name="Leigh N.D."/>
            <person name="Simon A."/>
            <person name="Yun M.H."/>
        </authorList>
    </citation>
    <scope>NUCLEOTIDE SEQUENCE</scope>
    <source>
        <strain evidence="4">20211129_DDA</strain>
        <tissue evidence="4">Liver</tissue>
    </source>
</reference>
<feature type="domain" description="A-kinase anchor protein 2 C-terminal" evidence="3">
    <location>
        <begin position="615"/>
        <end position="729"/>
    </location>
</feature>
<evidence type="ECO:0000256" key="2">
    <source>
        <dbReference type="SAM" id="MobiDB-lite"/>
    </source>
</evidence>
<comment type="caution">
    <text evidence="4">The sequence shown here is derived from an EMBL/GenBank/DDBJ whole genome shotgun (WGS) entry which is preliminary data.</text>
</comment>
<feature type="region of interest" description="Disordered" evidence="2">
    <location>
        <begin position="623"/>
        <end position="646"/>
    </location>
</feature>
<accession>A0AAV7SCT6</accession>
<dbReference type="Pfam" id="PF15304">
    <property type="entry name" value="AKAP2_C"/>
    <property type="match status" value="1"/>
</dbReference>
<feature type="region of interest" description="Disordered" evidence="2">
    <location>
        <begin position="86"/>
        <end position="589"/>
    </location>
</feature>
<feature type="compositionally biased region" description="Polar residues" evidence="2">
    <location>
        <begin position="392"/>
        <end position="407"/>
    </location>
</feature>